<gene>
    <name evidence="4" type="ORF">BKA59DRAFT_506753</name>
</gene>
<proteinExistence type="predicted"/>
<name>A0A8K0SCE2_9HYPO</name>
<keyword evidence="5" id="KW-1185">Reference proteome</keyword>
<evidence type="ECO:0000313" key="5">
    <source>
        <dbReference type="Proteomes" id="UP000813427"/>
    </source>
</evidence>
<evidence type="ECO:0000313" key="4">
    <source>
        <dbReference type="EMBL" id="KAH7263739.1"/>
    </source>
</evidence>
<comment type="caution">
    <text evidence="4">The sequence shown here is derived from an EMBL/GenBank/DDBJ whole genome shotgun (WGS) entry which is preliminary data.</text>
</comment>
<feature type="region of interest" description="Disordered" evidence="1">
    <location>
        <begin position="324"/>
        <end position="371"/>
    </location>
</feature>
<keyword evidence="2" id="KW-0472">Membrane</keyword>
<evidence type="ECO:0000256" key="1">
    <source>
        <dbReference type="SAM" id="MobiDB-lite"/>
    </source>
</evidence>
<evidence type="ECO:0000256" key="2">
    <source>
        <dbReference type="SAM" id="Phobius"/>
    </source>
</evidence>
<dbReference type="GO" id="GO:0016787">
    <property type="term" value="F:hydrolase activity"/>
    <property type="evidence" value="ECO:0007669"/>
    <property type="project" value="UniProtKB-KW"/>
</dbReference>
<dbReference type="SUPFAM" id="SSF52540">
    <property type="entry name" value="P-loop containing nucleoside triphosphate hydrolases"/>
    <property type="match status" value="1"/>
</dbReference>
<dbReference type="CDD" id="cd00882">
    <property type="entry name" value="Ras_like_GTPase"/>
    <property type="match status" value="1"/>
</dbReference>
<dbReference type="GO" id="GO:0005525">
    <property type="term" value="F:GTP binding"/>
    <property type="evidence" value="ECO:0007669"/>
    <property type="project" value="InterPro"/>
</dbReference>
<evidence type="ECO:0000259" key="3">
    <source>
        <dbReference type="Pfam" id="PF01926"/>
    </source>
</evidence>
<sequence length="481" mass="53511">MSEDPSNTIVLVMGLTGAGKSTFIERLTGLPAGIGHDLMSETSRMTAYPYEHGDRRVYLVDTPGFDDTRCMDSEILTEIAFYLTQIHKSNFRLGGILYLHRITDNRVSASAMRSFQIVQSIYGPQGAKLARLVTTMWDKAPESSDIYKLAVKRETELESVEGYWGWMSSRGSRIQRCMATRASGLSILASLLAVSDAQGPVVLRLQEEIVDQQKSFDDTAAGIVLNEHYGTKWDRLQGELRALQTSITGSSTLQSSQQLQEQKLDLERQMKAAEIGERGLRQEVESLFADKTEQHRVLLVQTQEEISELSSNIASLKSEIEILREDSNSNTPASERQTRAPKRPRPKRTPSEPQSMPERGSASSRPSGLRGVTDLYVSGRRLQKMNKPEYLLEAMSEGERKEYLEKKLARQEKLKIVKRNTLAVLGMLAGGATIAAGAATMQIPVVAAGIALFGTSGMKLDFHKKKKKVVDDKEWVVSEHD</sequence>
<dbReference type="AlphaFoldDB" id="A0A8K0SCE2"/>
<dbReference type="Gene3D" id="3.40.50.300">
    <property type="entry name" value="P-loop containing nucleotide triphosphate hydrolases"/>
    <property type="match status" value="1"/>
</dbReference>
<dbReference type="EMBL" id="JAGPXF010000001">
    <property type="protein sequence ID" value="KAH7263739.1"/>
    <property type="molecule type" value="Genomic_DNA"/>
</dbReference>
<dbReference type="OrthoDB" id="8954335at2759"/>
<dbReference type="InterPro" id="IPR027417">
    <property type="entry name" value="P-loop_NTPase"/>
</dbReference>
<organism evidence="4 5">
    <name type="scientific">Fusarium tricinctum</name>
    <dbReference type="NCBI Taxonomy" id="61284"/>
    <lineage>
        <taxon>Eukaryota</taxon>
        <taxon>Fungi</taxon>
        <taxon>Dikarya</taxon>
        <taxon>Ascomycota</taxon>
        <taxon>Pezizomycotina</taxon>
        <taxon>Sordariomycetes</taxon>
        <taxon>Hypocreomycetidae</taxon>
        <taxon>Hypocreales</taxon>
        <taxon>Nectriaceae</taxon>
        <taxon>Fusarium</taxon>
        <taxon>Fusarium tricinctum species complex</taxon>
    </lineage>
</organism>
<keyword evidence="2" id="KW-1133">Transmembrane helix</keyword>
<feature type="compositionally biased region" description="Basic residues" evidence="1">
    <location>
        <begin position="339"/>
        <end position="348"/>
    </location>
</feature>
<reference evidence="4" key="1">
    <citation type="journal article" date="2021" name="Nat. Commun.">
        <title>Genetic determinants of endophytism in the Arabidopsis root mycobiome.</title>
        <authorList>
            <person name="Mesny F."/>
            <person name="Miyauchi S."/>
            <person name="Thiergart T."/>
            <person name="Pickel B."/>
            <person name="Atanasova L."/>
            <person name="Karlsson M."/>
            <person name="Huettel B."/>
            <person name="Barry K.W."/>
            <person name="Haridas S."/>
            <person name="Chen C."/>
            <person name="Bauer D."/>
            <person name="Andreopoulos W."/>
            <person name="Pangilinan J."/>
            <person name="LaButti K."/>
            <person name="Riley R."/>
            <person name="Lipzen A."/>
            <person name="Clum A."/>
            <person name="Drula E."/>
            <person name="Henrissat B."/>
            <person name="Kohler A."/>
            <person name="Grigoriev I.V."/>
            <person name="Martin F.M."/>
            <person name="Hacquard S."/>
        </authorList>
    </citation>
    <scope>NUCLEOTIDE SEQUENCE</scope>
    <source>
        <strain evidence="4">MPI-SDFR-AT-0068</strain>
    </source>
</reference>
<keyword evidence="4" id="KW-0378">Hydrolase</keyword>
<feature type="transmembrane region" description="Helical" evidence="2">
    <location>
        <begin position="441"/>
        <end position="458"/>
    </location>
</feature>
<dbReference type="Proteomes" id="UP000813427">
    <property type="component" value="Unassembled WGS sequence"/>
</dbReference>
<keyword evidence="2" id="KW-0812">Transmembrane</keyword>
<protein>
    <submittedName>
        <fullName evidence="4">P-loop containing nucleoside triphosphate hydrolase protein</fullName>
    </submittedName>
</protein>
<accession>A0A8K0SCE2</accession>
<dbReference type="InterPro" id="IPR006073">
    <property type="entry name" value="GTP-bd"/>
</dbReference>
<feature type="domain" description="G" evidence="3">
    <location>
        <begin position="10"/>
        <end position="66"/>
    </location>
</feature>
<dbReference type="Pfam" id="PF01926">
    <property type="entry name" value="MMR_HSR1"/>
    <property type="match status" value="1"/>
</dbReference>